<comment type="catalytic activity">
    <reaction evidence="6">
        <text>arsenic triglutathione + [thioredoxin]-dithiol + S-adenosyl-L-methionine + 2 H2O = methylarsonous acid + [thioredoxin]-disulfide + 3 glutathione + S-adenosyl-L-homocysteine + H(+)</text>
        <dbReference type="Rhea" id="RHEA:69460"/>
        <dbReference type="Rhea" id="RHEA-COMP:10698"/>
        <dbReference type="Rhea" id="RHEA-COMP:10700"/>
        <dbReference type="ChEBI" id="CHEBI:15377"/>
        <dbReference type="ChEBI" id="CHEBI:15378"/>
        <dbReference type="ChEBI" id="CHEBI:17826"/>
        <dbReference type="ChEBI" id="CHEBI:29950"/>
        <dbReference type="ChEBI" id="CHEBI:50058"/>
        <dbReference type="ChEBI" id="CHEBI:57856"/>
        <dbReference type="ChEBI" id="CHEBI:57925"/>
        <dbReference type="ChEBI" id="CHEBI:59789"/>
        <dbReference type="ChEBI" id="CHEBI:183640"/>
        <dbReference type="EC" id="2.1.1.137"/>
    </reaction>
</comment>
<comment type="catalytic activity">
    <reaction evidence="8">
        <text>arsenic triglutathione + 3 [thioredoxin]-dithiol + 3 S-adenosyl-L-methionine = trimethylarsine + 3 [thioredoxin]-disulfide + 3 glutathione + 3 S-adenosyl-L-homocysteine + 3 H(+)</text>
        <dbReference type="Rhea" id="RHEA:69432"/>
        <dbReference type="Rhea" id="RHEA-COMP:10698"/>
        <dbReference type="Rhea" id="RHEA-COMP:10700"/>
        <dbReference type="ChEBI" id="CHEBI:15378"/>
        <dbReference type="ChEBI" id="CHEBI:27130"/>
        <dbReference type="ChEBI" id="CHEBI:29950"/>
        <dbReference type="ChEBI" id="CHEBI:50058"/>
        <dbReference type="ChEBI" id="CHEBI:57856"/>
        <dbReference type="ChEBI" id="CHEBI:57925"/>
        <dbReference type="ChEBI" id="CHEBI:59789"/>
        <dbReference type="ChEBI" id="CHEBI:183640"/>
        <dbReference type="EC" id="2.1.1.137"/>
    </reaction>
</comment>
<evidence type="ECO:0000256" key="7">
    <source>
        <dbReference type="ARBA" id="ARBA00047943"/>
    </source>
</evidence>
<evidence type="ECO:0000313" key="11">
    <source>
        <dbReference type="Proteomes" id="UP000244956"/>
    </source>
</evidence>
<comment type="caution">
    <text evidence="10">The sequence shown here is derived from an EMBL/GenBank/DDBJ whole genome shotgun (WGS) entry which is preliminary data.</text>
</comment>
<dbReference type="EC" id="2.1.1.137" evidence="4"/>
<dbReference type="EMBL" id="QEWP01000012">
    <property type="protein sequence ID" value="PWD98627.1"/>
    <property type="molecule type" value="Genomic_DNA"/>
</dbReference>
<dbReference type="AlphaFoldDB" id="A0A2U2B6E1"/>
<proteinExistence type="inferred from homology"/>
<comment type="similarity">
    <text evidence="3">Belongs to the methyltransferase superfamily. Arsenite methyltransferase family.</text>
</comment>
<keyword evidence="1 10" id="KW-0808">Transferase</keyword>
<accession>A0A2U2B6E1</accession>
<evidence type="ECO:0000256" key="6">
    <source>
        <dbReference type="ARBA" id="ARBA00047941"/>
    </source>
</evidence>
<dbReference type="GO" id="GO:0032259">
    <property type="term" value="P:methylation"/>
    <property type="evidence" value="ECO:0007669"/>
    <property type="project" value="UniProtKB-KW"/>
</dbReference>
<keyword evidence="11" id="KW-1185">Reference proteome</keyword>
<dbReference type="Gene3D" id="3.40.50.150">
    <property type="entry name" value="Vaccinia Virus protein VP39"/>
    <property type="match status" value="1"/>
</dbReference>
<dbReference type="InterPro" id="IPR026669">
    <property type="entry name" value="Arsenite_MeTrfase-like"/>
</dbReference>
<evidence type="ECO:0000256" key="4">
    <source>
        <dbReference type="ARBA" id="ARBA00034521"/>
    </source>
</evidence>
<dbReference type="NCBIfam" id="NF008823">
    <property type="entry name" value="PRK11873.1"/>
    <property type="match status" value="1"/>
</dbReference>
<keyword evidence="2" id="KW-0949">S-adenosyl-L-methionine</keyword>
<gene>
    <name evidence="10" type="ORF">DDZ16_14290</name>
</gene>
<dbReference type="RefSeq" id="WP_109265161.1">
    <property type="nucleotide sequence ID" value="NZ_QEWP01000012.1"/>
</dbReference>
<protein>
    <recommendedName>
        <fullName evidence="5">Arsenite methyltransferase</fullName>
        <ecNumber evidence="4">2.1.1.137</ecNumber>
    </recommendedName>
</protein>
<dbReference type="OrthoDB" id="9770553at2"/>
<comment type="catalytic activity">
    <reaction evidence="7">
        <text>arsenic triglutathione + 2 [thioredoxin]-dithiol + 2 S-adenosyl-L-methionine + H2O = dimethylarsinous acid + 2 [thioredoxin]-disulfide + 3 glutathione + 2 S-adenosyl-L-homocysteine + 2 H(+)</text>
        <dbReference type="Rhea" id="RHEA:69464"/>
        <dbReference type="Rhea" id="RHEA-COMP:10698"/>
        <dbReference type="Rhea" id="RHEA-COMP:10700"/>
        <dbReference type="ChEBI" id="CHEBI:15377"/>
        <dbReference type="ChEBI" id="CHEBI:15378"/>
        <dbReference type="ChEBI" id="CHEBI:23808"/>
        <dbReference type="ChEBI" id="CHEBI:29950"/>
        <dbReference type="ChEBI" id="CHEBI:50058"/>
        <dbReference type="ChEBI" id="CHEBI:57856"/>
        <dbReference type="ChEBI" id="CHEBI:57925"/>
        <dbReference type="ChEBI" id="CHEBI:59789"/>
        <dbReference type="ChEBI" id="CHEBI:183640"/>
        <dbReference type="EC" id="2.1.1.137"/>
    </reaction>
</comment>
<dbReference type="CDD" id="cd02440">
    <property type="entry name" value="AdoMet_MTases"/>
    <property type="match status" value="1"/>
</dbReference>
<dbReference type="PANTHER" id="PTHR43675:SF8">
    <property type="entry name" value="ARSENITE METHYLTRANSFERASE"/>
    <property type="match status" value="1"/>
</dbReference>
<dbReference type="InterPro" id="IPR025714">
    <property type="entry name" value="Methyltranfer_dom"/>
</dbReference>
<evidence type="ECO:0000256" key="3">
    <source>
        <dbReference type="ARBA" id="ARBA00034487"/>
    </source>
</evidence>
<evidence type="ECO:0000256" key="5">
    <source>
        <dbReference type="ARBA" id="ARBA00034545"/>
    </source>
</evidence>
<dbReference type="PANTHER" id="PTHR43675">
    <property type="entry name" value="ARSENITE METHYLTRANSFERASE"/>
    <property type="match status" value="1"/>
</dbReference>
<evidence type="ECO:0000256" key="2">
    <source>
        <dbReference type="ARBA" id="ARBA00022691"/>
    </source>
</evidence>
<evidence type="ECO:0000259" key="9">
    <source>
        <dbReference type="Pfam" id="PF13847"/>
    </source>
</evidence>
<dbReference type="Proteomes" id="UP000244956">
    <property type="component" value="Unassembled WGS sequence"/>
</dbReference>
<sequence length="262" mass="28484">MNPQDLKLIVQDKYGQIAEGQKSCCGGDSCCSSVDYTVFSEDYSSQQGYNKDADFGLGCGLPTEFAQIKEGHHVLDLGSGAGNDCFVARTQTGDAGKVTGLDFTEAMIQKAKENLKKTGFKNIEFVQGDIEEMPFFDASFDVVISNCVLNLVPDKQKAFAEIFRVLKPGGHFSISDVVIVGNLPESLKEDAEMYAGCVSGAIHKDEYISIVKRQGFSGITVQKEKEIVLSDEVLLNHISADELEAFKQSGSGIFSITLYAKK</sequence>
<feature type="domain" description="Methyltransferase" evidence="9">
    <location>
        <begin position="69"/>
        <end position="215"/>
    </location>
</feature>
<dbReference type="InterPro" id="IPR029063">
    <property type="entry name" value="SAM-dependent_MTases_sf"/>
</dbReference>
<evidence type="ECO:0000256" key="8">
    <source>
        <dbReference type="ARBA" id="ARBA00048428"/>
    </source>
</evidence>
<evidence type="ECO:0000313" key="10">
    <source>
        <dbReference type="EMBL" id="PWD98627.1"/>
    </source>
</evidence>
<organism evidence="10 11">
    <name type="scientific">Marinilabilia rubra</name>
    <dbReference type="NCBI Taxonomy" id="2162893"/>
    <lineage>
        <taxon>Bacteria</taxon>
        <taxon>Pseudomonadati</taxon>
        <taxon>Bacteroidota</taxon>
        <taxon>Bacteroidia</taxon>
        <taxon>Marinilabiliales</taxon>
        <taxon>Marinilabiliaceae</taxon>
        <taxon>Marinilabilia</taxon>
    </lineage>
</organism>
<dbReference type="SUPFAM" id="SSF53335">
    <property type="entry name" value="S-adenosyl-L-methionine-dependent methyltransferases"/>
    <property type="match status" value="1"/>
</dbReference>
<dbReference type="Pfam" id="PF13847">
    <property type="entry name" value="Methyltransf_31"/>
    <property type="match status" value="1"/>
</dbReference>
<reference evidence="10 11" key="1">
    <citation type="submission" date="2018-05" db="EMBL/GenBank/DDBJ databases">
        <title>Marinilabilia rubrum sp. nov., isolated from saltern sediment.</title>
        <authorList>
            <person name="Zhang R."/>
        </authorList>
    </citation>
    <scope>NUCLEOTIDE SEQUENCE [LARGE SCALE GENOMIC DNA]</scope>
    <source>
        <strain evidence="10 11">WTE16</strain>
    </source>
</reference>
<evidence type="ECO:0000256" key="1">
    <source>
        <dbReference type="ARBA" id="ARBA00022679"/>
    </source>
</evidence>
<keyword evidence="10" id="KW-0489">Methyltransferase</keyword>
<dbReference type="GO" id="GO:0030791">
    <property type="term" value="F:arsenite methyltransferase activity"/>
    <property type="evidence" value="ECO:0007669"/>
    <property type="project" value="UniProtKB-EC"/>
</dbReference>
<name>A0A2U2B6E1_9BACT</name>